<dbReference type="InterPro" id="IPR036866">
    <property type="entry name" value="RibonucZ/Hydroxyglut_hydro"/>
</dbReference>
<dbReference type="Pfam" id="PF00753">
    <property type="entry name" value="Lactamase_B"/>
    <property type="match status" value="1"/>
</dbReference>
<dbReference type="STRING" id="1449350.OCH239_07400"/>
<evidence type="ECO:0000256" key="5">
    <source>
        <dbReference type="SAM" id="SignalP"/>
    </source>
</evidence>
<keyword evidence="5" id="KW-0732">Signal</keyword>
<evidence type="ECO:0000313" key="8">
    <source>
        <dbReference type="Proteomes" id="UP000022447"/>
    </source>
</evidence>
<accession>X7EJE3</accession>
<sequence length="319" mass="33239">MHRRHFLATAPLAGLGMAAGSLPVLAASHGATTGQVPAVQRFSVGDIIVTCLGDGGLHIGPDALIGIDASGYDTLMAEQFHDPETFTAAVNAFAIQTGDETILIDAGAAGAMGDTLGQLGGNLEAAGIDPASVTKLIATHLHPDHVAGMLNESGPAFPQAEFMVSETERAFWSDEANFSGQPQMVLDFMKLAQNVLSAYSDNLTTFEGEASVASGVTALPLPGHTPGHTGFMVSSGDAQLLIWADIVHVTPVQFARPDVAIGFDVDPDQAVATRQQILDRVATDRLRVAGSHIGFPGVANVAREGEGYRMVAAPWDYSL</sequence>
<keyword evidence="8" id="KW-1185">Reference proteome</keyword>
<evidence type="ECO:0000256" key="1">
    <source>
        <dbReference type="ARBA" id="ARBA00007749"/>
    </source>
</evidence>
<proteinExistence type="inferred from homology"/>
<dbReference type="InterPro" id="IPR051013">
    <property type="entry name" value="MBL_superfamily_lactonases"/>
</dbReference>
<comment type="caution">
    <text evidence="7">The sequence shown here is derived from an EMBL/GenBank/DDBJ whole genome shotgun (WGS) entry which is preliminary data.</text>
</comment>
<dbReference type="RefSeq" id="WP_037258286.1">
    <property type="nucleotide sequence ID" value="NZ_JALZ01000002.1"/>
</dbReference>
<dbReference type="SMART" id="SM00849">
    <property type="entry name" value="Lactamase_B"/>
    <property type="match status" value="1"/>
</dbReference>
<feature type="domain" description="Metallo-beta-lactamase" evidence="6">
    <location>
        <begin position="89"/>
        <end position="292"/>
    </location>
</feature>
<evidence type="ECO:0000256" key="3">
    <source>
        <dbReference type="ARBA" id="ARBA00022801"/>
    </source>
</evidence>
<organism evidence="7 8">
    <name type="scientific">Roseivivax halodurans JCM 10272</name>
    <dbReference type="NCBI Taxonomy" id="1449350"/>
    <lineage>
        <taxon>Bacteria</taxon>
        <taxon>Pseudomonadati</taxon>
        <taxon>Pseudomonadota</taxon>
        <taxon>Alphaproteobacteria</taxon>
        <taxon>Rhodobacterales</taxon>
        <taxon>Roseobacteraceae</taxon>
        <taxon>Roseivivax</taxon>
    </lineage>
</organism>
<protein>
    <submittedName>
        <fullName evidence="7">Twin-arginine translocation pathway signal protein</fullName>
    </submittedName>
</protein>
<reference evidence="7 8" key="1">
    <citation type="submission" date="2014-01" db="EMBL/GenBank/DDBJ databases">
        <title>Roseivivax halodurans JCM 10272 Genome Sequencing.</title>
        <authorList>
            <person name="Lai Q."/>
            <person name="Li G."/>
            <person name="Shao Z."/>
        </authorList>
    </citation>
    <scope>NUCLEOTIDE SEQUENCE [LARGE SCALE GENOMIC DNA]</scope>
    <source>
        <strain evidence="7 8">JCM 10272</strain>
    </source>
</reference>
<dbReference type="AlphaFoldDB" id="X7EJE3"/>
<feature type="signal peptide" evidence="5">
    <location>
        <begin position="1"/>
        <end position="26"/>
    </location>
</feature>
<dbReference type="OrthoDB" id="9773738at2"/>
<keyword evidence="2" id="KW-0479">Metal-binding</keyword>
<dbReference type="GO" id="GO:0016787">
    <property type="term" value="F:hydrolase activity"/>
    <property type="evidence" value="ECO:0007669"/>
    <property type="project" value="UniProtKB-KW"/>
</dbReference>
<evidence type="ECO:0000259" key="6">
    <source>
        <dbReference type="SMART" id="SM00849"/>
    </source>
</evidence>
<evidence type="ECO:0000256" key="2">
    <source>
        <dbReference type="ARBA" id="ARBA00022723"/>
    </source>
</evidence>
<dbReference type="SUPFAM" id="SSF56281">
    <property type="entry name" value="Metallo-hydrolase/oxidoreductase"/>
    <property type="match status" value="1"/>
</dbReference>
<keyword evidence="4" id="KW-0862">Zinc</keyword>
<dbReference type="InterPro" id="IPR001279">
    <property type="entry name" value="Metallo-B-lactamas"/>
</dbReference>
<dbReference type="PANTHER" id="PTHR42978:SF6">
    <property type="entry name" value="QUORUM-QUENCHING LACTONASE YTNP-RELATED"/>
    <property type="match status" value="1"/>
</dbReference>
<dbReference type="EMBL" id="JALZ01000002">
    <property type="protein sequence ID" value="ETX15990.1"/>
    <property type="molecule type" value="Genomic_DNA"/>
</dbReference>
<dbReference type="GO" id="GO:0046872">
    <property type="term" value="F:metal ion binding"/>
    <property type="evidence" value="ECO:0007669"/>
    <property type="project" value="UniProtKB-KW"/>
</dbReference>
<comment type="similarity">
    <text evidence="1">Belongs to the metallo-beta-lactamase superfamily.</text>
</comment>
<gene>
    <name evidence="7" type="ORF">OCH239_07400</name>
</gene>
<dbReference type="PANTHER" id="PTHR42978">
    <property type="entry name" value="QUORUM-QUENCHING LACTONASE YTNP-RELATED-RELATED"/>
    <property type="match status" value="1"/>
</dbReference>
<dbReference type="Proteomes" id="UP000022447">
    <property type="component" value="Unassembled WGS sequence"/>
</dbReference>
<evidence type="ECO:0000313" key="7">
    <source>
        <dbReference type="EMBL" id="ETX15990.1"/>
    </source>
</evidence>
<dbReference type="eggNOG" id="COG0491">
    <property type="taxonomic scope" value="Bacteria"/>
</dbReference>
<feature type="chain" id="PRO_5004979874" evidence="5">
    <location>
        <begin position="27"/>
        <end position="319"/>
    </location>
</feature>
<name>X7EJE3_9RHOB</name>
<keyword evidence="3" id="KW-0378">Hydrolase</keyword>
<dbReference type="CDD" id="cd07720">
    <property type="entry name" value="OPHC2-like_MBL-fold"/>
    <property type="match status" value="1"/>
</dbReference>
<dbReference type="Gene3D" id="3.60.15.10">
    <property type="entry name" value="Ribonuclease Z/Hydroxyacylglutathione hydrolase-like"/>
    <property type="match status" value="1"/>
</dbReference>
<evidence type="ECO:0000256" key="4">
    <source>
        <dbReference type="ARBA" id="ARBA00022833"/>
    </source>
</evidence>